<gene>
    <name evidence="2" type="ORF">ACFPYI_10545</name>
</gene>
<evidence type="ECO:0000313" key="2">
    <source>
        <dbReference type="EMBL" id="MFC5971770.1"/>
    </source>
</evidence>
<evidence type="ECO:0000259" key="1">
    <source>
        <dbReference type="Pfam" id="PF00117"/>
    </source>
</evidence>
<name>A0ABD5RNK4_9EURY</name>
<dbReference type="Pfam" id="PF00117">
    <property type="entry name" value="GATase"/>
    <property type="match status" value="1"/>
</dbReference>
<dbReference type="RefSeq" id="WP_247414655.1">
    <property type="nucleotide sequence ID" value="NZ_JALLGW010000001.1"/>
</dbReference>
<keyword evidence="2" id="KW-0315">Glutamine amidotransferase</keyword>
<accession>A0ABD5RNK4</accession>
<proteinExistence type="predicted"/>
<dbReference type="EMBL" id="JBHSQH010000001">
    <property type="protein sequence ID" value="MFC5971770.1"/>
    <property type="molecule type" value="Genomic_DNA"/>
</dbReference>
<evidence type="ECO:0000313" key="3">
    <source>
        <dbReference type="Proteomes" id="UP001596099"/>
    </source>
</evidence>
<organism evidence="2 3">
    <name type="scientific">Halomarina salina</name>
    <dbReference type="NCBI Taxonomy" id="1872699"/>
    <lineage>
        <taxon>Archaea</taxon>
        <taxon>Methanobacteriati</taxon>
        <taxon>Methanobacteriota</taxon>
        <taxon>Stenosarchaea group</taxon>
        <taxon>Halobacteria</taxon>
        <taxon>Halobacteriales</taxon>
        <taxon>Natronomonadaceae</taxon>
        <taxon>Halomarina</taxon>
    </lineage>
</organism>
<dbReference type="InterPro" id="IPR029062">
    <property type="entry name" value="Class_I_gatase-like"/>
</dbReference>
<dbReference type="CDD" id="cd01741">
    <property type="entry name" value="GATase1_1"/>
    <property type="match status" value="1"/>
</dbReference>
<dbReference type="PANTHER" id="PTHR42695">
    <property type="entry name" value="GLUTAMINE AMIDOTRANSFERASE YLR126C-RELATED"/>
    <property type="match status" value="1"/>
</dbReference>
<dbReference type="PROSITE" id="PS51273">
    <property type="entry name" value="GATASE_TYPE_1"/>
    <property type="match status" value="1"/>
</dbReference>
<feature type="domain" description="Glutamine amidotransferase" evidence="1">
    <location>
        <begin position="16"/>
        <end position="190"/>
    </location>
</feature>
<keyword evidence="3" id="KW-1185">Reference proteome</keyword>
<dbReference type="PANTHER" id="PTHR42695:SF5">
    <property type="entry name" value="GLUTAMINE AMIDOTRANSFERASE YLR126C-RELATED"/>
    <property type="match status" value="1"/>
</dbReference>
<dbReference type="SUPFAM" id="SSF52317">
    <property type="entry name" value="Class I glutamine amidotransferase-like"/>
    <property type="match status" value="1"/>
</dbReference>
<protein>
    <submittedName>
        <fullName evidence="2">Type 1 glutamine amidotransferase</fullName>
    </submittedName>
</protein>
<reference evidence="2 3" key="1">
    <citation type="journal article" date="2019" name="Int. J. Syst. Evol. Microbiol.">
        <title>The Global Catalogue of Microorganisms (GCM) 10K type strain sequencing project: providing services to taxonomists for standard genome sequencing and annotation.</title>
        <authorList>
            <consortium name="The Broad Institute Genomics Platform"/>
            <consortium name="The Broad Institute Genome Sequencing Center for Infectious Disease"/>
            <person name="Wu L."/>
            <person name="Ma J."/>
        </authorList>
    </citation>
    <scope>NUCLEOTIDE SEQUENCE [LARGE SCALE GENOMIC DNA]</scope>
    <source>
        <strain evidence="2 3">CGMCC 1.12543</strain>
    </source>
</reference>
<comment type="caution">
    <text evidence="2">The sequence shown here is derived from an EMBL/GenBank/DDBJ whole genome shotgun (WGS) entry which is preliminary data.</text>
</comment>
<dbReference type="InterPro" id="IPR017926">
    <property type="entry name" value="GATASE"/>
</dbReference>
<dbReference type="Gene3D" id="3.40.50.880">
    <property type="match status" value="1"/>
</dbReference>
<dbReference type="AlphaFoldDB" id="A0ABD5RNK4"/>
<dbReference type="Proteomes" id="UP001596099">
    <property type="component" value="Unassembled WGS sequence"/>
</dbReference>
<sequence length="244" mass="26798">MERPRLALLNAARSGESTRRNFRRELDADLAEFSVVDGQLPPESPADGQIPYDGVVVTGSRSSTYDDEQWIDDACEWVRAAHDRGLPILGVCFGHQLLARALGGTVEAMGARDTDAGFEIGYRTVERTAETPLLAGLNDEFTVFTTHGDTVSELPDGASVFAENEYGVHGFRVGDAFGVQFHPEYDQETAREVTRGKEFLGEERIEHVLSGITQENYASACEAKRLFDNFTDHVDAVRAEPAAD</sequence>
<dbReference type="InterPro" id="IPR044992">
    <property type="entry name" value="ChyE-like"/>
</dbReference>